<evidence type="ECO:0000313" key="5">
    <source>
        <dbReference type="Proteomes" id="UP000886885"/>
    </source>
</evidence>
<feature type="compositionally biased region" description="Basic and acidic residues" evidence="3">
    <location>
        <begin position="137"/>
        <end position="150"/>
    </location>
</feature>
<dbReference type="OrthoDB" id="201362at2759"/>
<dbReference type="PANTHER" id="PTHR28524:SF3">
    <property type="entry name" value="SUCCINATE DEHYDROGENASE ASSEMBLY FACTOR 4, MITOCHONDRIAL"/>
    <property type="match status" value="1"/>
</dbReference>
<feature type="compositionally biased region" description="Acidic residues" evidence="3">
    <location>
        <begin position="105"/>
        <end position="117"/>
    </location>
</feature>
<dbReference type="PANTHER" id="PTHR28524">
    <property type="entry name" value="SUCCINATE DEHYDROGENASE ASSEMBLY FACTOR 4, MITOCHONDRIAL"/>
    <property type="match status" value="1"/>
</dbReference>
<evidence type="ECO:0000313" key="4">
    <source>
        <dbReference type="EMBL" id="KAG6746650.1"/>
    </source>
</evidence>
<proteinExistence type="inferred from homology"/>
<protein>
    <recommendedName>
        <fullName evidence="2">Succinate dehydrogenase assembly factor 4, mitochondrial</fullName>
    </recommendedName>
</protein>
<dbReference type="Pfam" id="PF07896">
    <property type="entry name" value="DUF1674"/>
    <property type="match status" value="1"/>
</dbReference>
<name>A0A8X7YK10_POPTO</name>
<feature type="region of interest" description="Disordered" evidence="3">
    <location>
        <begin position="35"/>
        <end position="150"/>
    </location>
</feature>
<dbReference type="GO" id="GO:0034553">
    <property type="term" value="P:mitochondrial respiratory chain complex II assembly"/>
    <property type="evidence" value="ECO:0007669"/>
    <property type="project" value="TreeGrafter"/>
</dbReference>
<reference evidence="4" key="1">
    <citation type="journal article" date="2020" name="bioRxiv">
        <title>Hybrid origin of Populus tomentosa Carr. identified through genome sequencing and phylogenomic analysis.</title>
        <authorList>
            <person name="An X."/>
            <person name="Gao K."/>
            <person name="Chen Z."/>
            <person name="Li J."/>
            <person name="Yang X."/>
            <person name="Yang X."/>
            <person name="Zhou J."/>
            <person name="Guo T."/>
            <person name="Zhao T."/>
            <person name="Huang S."/>
            <person name="Miao D."/>
            <person name="Khan W.U."/>
            <person name="Rao P."/>
            <person name="Ye M."/>
            <person name="Lei B."/>
            <person name="Liao W."/>
            <person name="Wang J."/>
            <person name="Ji L."/>
            <person name="Li Y."/>
            <person name="Guo B."/>
            <person name="Mustafa N.S."/>
            <person name="Li S."/>
            <person name="Yun Q."/>
            <person name="Keller S.R."/>
            <person name="Mao J."/>
            <person name="Zhang R."/>
            <person name="Strauss S.H."/>
        </authorList>
    </citation>
    <scope>NUCLEOTIDE SEQUENCE</scope>
    <source>
        <strain evidence="4">GM15</strain>
        <tissue evidence="4">Leaf</tissue>
    </source>
</reference>
<evidence type="ECO:0000256" key="3">
    <source>
        <dbReference type="SAM" id="MobiDB-lite"/>
    </source>
</evidence>
<gene>
    <name evidence="4" type="ORF">POTOM_049012</name>
</gene>
<sequence>MAAPFLSPHSWLLCIWDEEKLCPPQQYWVVKLDGNNGNLEKKRVDEGGENGLEEASEHRTTRAMSLSEYTDRIVKLATQQLPQENQDQETVKKQEKEEITHQDSQNEEDEEGDEDGGEYVNKETGEIGGPKGPEPTRFGDWERNGRCSDF</sequence>
<comment type="similarity">
    <text evidence="1">Belongs to the SDHAF4 family.</text>
</comment>
<organism evidence="4 5">
    <name type="scientific">Populus tomentosa</name>
    <name type="common">Chinese white poplar</name>
    <dbReference type="NCBI Taxonomy" id="118781"/>
    <lineage>
        <taxon>Eukaryota</taxon>
        <taxon>Viridiplantae</taxon>
        <taxon>Streptophyta</taxon>
        <taxon>Embryophyta</taxon>
        <taxon>Tracheophyta</taxon>
        <taxon>Spermatophyta</taxon>
        <taxon>Magnoliopsida</taxon>
        <taxon>eudicotyledons</taxon>
        <taxon>Gunneridae</taxon>
        <taxon>Pentapetalae</taxon>
        <taxon>rosids</taxon>
        <taxon>fabids</taxon>
        <taxon>Malpighiales</taxon>
        <taxon>Salicaceae</taxon>
        <taxon>Saliceae</taxon>
        <taxon>Populus</taxon>
    </lineage>
</organism>
<evidence type="ECO:0000256" key="2">
    <source>
        <dbReference type="ARBA" id="ARBA00022170"/>
    </source>
</evidence>
<dbReference type="Proteomes" id="UP000886885">
    <property type="component" value="Chromosome 15A"/>
</dbReference>
<comment type="caution">
    <text evidence="4">The sequence shown here is derived from an EMBL/GenBank/DDBJ whole genome shotgun (WGS) entry which is preliminary data.</text>
</comment>
<dbReference type="EMBL" id="JAAWWB010000029">
    <property type="protein sequence ID" value="KAG6746650.1"/>
    <property type="molecule type" value="Genomic_DNA"/>
</dbReference>
<accession>A0A8X7YK10</accession>
<feature type="compositionally biased region" description="Basic and acidic residues" evidence="3">
    <location>
        <begin position="89"/>
        <end position="101"/>
    </location>
</feature>
<keyword evidence="5" id="KW-1185">Reference proteome</keyword>
<dbReference type="AlphaFoldDB" id="A0A8X7YK10"/>
<evidence type="ECO:0000256" key="1">
    <source>
        <dbReference type="ARBA" id="ARBA00005701"/>
    </source>
</evidence>
<dbReference type="GO" id="GO:0005739">
    <property type="term" value="C:mitochondrion"/>
    <property type="evidence" value="ECO:0007669"/>
    <property type="project" value="TreeGrafter"/>
</dbReference>
<dbReference type="InterPro" id="IPR012875">
    <property type="entry name" value="SDHF4"/>
</dbReference>